<dbReference type="AlphaFoldDB" id="E9I7Q6"/>
<gene>
    <name evidence="1" type="ORF">DAPPUDRAFT_346087</name>
</gene>
<keyword evidence="2" id="KW-1185">Reference proteome</keyword>
<dbReference type="EMBL" id="GL737423">
    <property type="protein sequence ID" value="EFX59974.1"/>
    <property type="molecule type" value="Genomic_DNA"/>
</dbReference>
<dbReference type="HOGENOM" id="CLU_1521510_0_0_1"/>
<feature type="non-terminal residue" evidence="1">
    <location>
        <position position="177"/>
    </location>
</feature>
<sequence>MISSSTVRRIALGFLVLALAVGVAVWWMTFPRPPSIAEGEAHPAAPSSPTRLDLLSTKPHSLAAPVLSAMQKTVSGGDSTQPIGTMALARRYAKSNELRAWIHESAKHIESGGLLAISAGIEDCFGNTIGRAGVPPSLLQNPPQIAEARALLSARCNIDHDEKQQVLLAVFSRDGFG</sequence>
<name>E9I7Q6_DAPPU</name>
<proteinExistence type="predicted"/>
<accession>E9I7Q6</accession>
<dbReference type="InParanoid" id="E9I7Q6"/>
<protein>
    <submittedName>
        <fullName evidence="1">Uncharacterized protein</fullName>
    </submittedName>
</protein>
<dbReference type="KEGG" id="dpx:DAPPUDRAFT_346087"/>
<dbReference type="Proteomes" id="UP000000305">
    <property type="component" value="Unassembled WGS sequence"/>
</dbReference>
<evidence type="ECO:0000313" key="1">
    <source>
        <dbReference type="EMBL" id="EFX59974.1"/>
    </source>
</evidence>
<organism evidence="1 2">
    <name type="scientific">Daphnia pulex</name>
    <name type="common">Water flea</name>
    <dbReference type="NCBI Taxonomy" id="6669"/>
    <lineage>
        <taxon>Eukaryota</taxon>
        <taxon>Metazoa</taxon>
        <taxon>Ecdysozoa</taxon>
        <taxon>Arthropoda</taxon>
        <taxon>Crustacea</taxon>
        <taxon>Branchiopoda</taxon>
        <taxon>Diplostraca</taxon>
        <taxon>Cladocera</taxon>
        <taxon>Anomopoda</taxon>
        <taxon>Daphniidae</taxon>
        <taxon>Daphnia</taxon>
    </lineage>
</organism>
<reference evidence="1 2" key="1">
    <citation type="journal article" date="2011" name="Science">
        <title>The ecoresponsive genome of Daphnia pulex.</title>
        <authorList>
            <person name="Colbourne J.K."/>
            <person name="Pfrender M.E."/>
            <person name="Gilbert D."/>
            <person name="Thomas W.K."/>
            <person name="Tucker A."/>
            <person name="Oakley T.H."/>
            <person name="Tokishita S."/>
            <person name="Aerts A."/>
            <person name="Arnold G.J."/>
            <person name="Basu M.K."/>
            <person name="Bauer D.J."/>
            <person name="Caceres C.E."/>
            <person name="Carmel L."/>
            <person name="Casola C."/>
            <person name="Choi J.H."/>
            <person name="Detter J.C."/>
            <person name="Dong Q."/>
            <person name="Dusheyko S."/>
            <person name="Eads B.D."/>
            <person name="Frohlich T."/>
            <person name="Geiler-Samerotte K.A."/>
            <person name="Gerlach D."/>
            <person name="Hatcher P."/>
            <person name="Jogdeo S."/>
            <person name="Krijgsveld J."/>
            <person name="Kriventseva E.V."/>
            <person name="Kultz D."/>
            <person name="Laforsch C."/>
            <person name="Lindquist E."/>
            <person name="Lopez J."/>
            <person name="Manak J.R."/>
            <person name="Muller J."/>
            <person name="Pangilinan J."/>
            <person name="Patwardhan R.P."/>
            <person name="Pitluck S."/>
            <person name="Pritham E.J."/>
            <person name="Rechtsteiner A."/>
            <person name="Rho M."/>
            <person name="Rogozin I.B."/>
            <person name="Sakarya O."/>
            <person name="Salamov A."/>
            <person name="Schaack S."/>
            <person name="Shapiro H."/>
            <person name="Shiga Y."/>
            <person name="Skalitzky C."/>
            <person name="Smith Z."/>
            <person name="Souvorov A."/>
            <person name="Sung W."/>
            <person name="Tang Z."/>
            <person name="Tsuchiya D."/>
            <person name="Tu H."/>
            <person name="Vos H."/>
            <person name="Wang M."/>
            <person name="Wolf Y.I."/>
            <person name="Yamagata H."/>
            <person name="Yamada T."/>
            <person name="Ye Y."/>
            <person name="Shaw J.R."/>
            <person name="Andrews J."/>
            <person name="Crease T.J."/>
            <person name="Tang H."/>
            <person name="Lucas S.M."/>
            <person name="Robertson H.M."/>
            <person name="Bork P."/>
            <person name="Koonin E.V."/>
            <person name="Zdobnov E.M."/>
            <person name="Grigoriev I.V."/>
            <person name="Lynch M."/>
            <person name="Boore J.L."/>
        </authorList>
    </citation>
    <scope>NUCLEOTIDE SEQUENCE [LARGE SCALE GENOMIC DNA]</scope>
</reference>
<evidence type="ECO:0000313" key="2">
    <source>
        <dbReference type="Proteomes" id="UP000000305"/>
    </source>
</evidence>